<dbReference type="RefSeq" id="WP_064601698.1">
    <property type="nucleotide sequence ID" value="NZ_LXHQ01000005.1"/>
</dbReference>
<evidence type="ECO:0000313" key="1">
    <source>
        <dbReference type="EMBL" id="OAV28596.1"/>
    </source>
</evidence>
<reference evidence="1 2" key="1">
    <citation type="journal article" date="2016" name="Genome Biol. Evol.">
        <title>Comparative Genomic Analyses of the Moraxella catarrhalis Serosensitive and Seroresistant Lineages Demonstrate Their Independent Evolution.</title>
        <authorList>
            <person name="Earl J.P."/>
            <person name="de Vries S.P."/>
            <person name="Ahmed A."/>
            <person name="Powell E."/>
            <person name="Schultz M.P."/>
            <person name="Hermans P.W."/>
            <person name="Hill D.J."/>
            <person name="Zhou Z."/>
            <person name="Constantinidou C.I."/>
            <person name="Hu F.Z."/>
            <person name="Bootsma H.J."/>
            <person name="Ehrlich G.D."/>
        </authorList>
    </citation>
    <scope>NUCLEOTIDE SEQUENCE [LARGE SCALE GENOMIC DNA]</scope>
    <source>
        <strain evidence="1 2">F23</strain>
    </source>
</reference>
<organism evidence="1 2">
    <name type="scientific">Moraxella catarrhalis</name>
    <name type="common">Branhamella catarrhalis</name>
    <dbReference type="NCBI Taxonomy" id="480"/>
    <lineage>
        <taxon>Bacteria</taxon>
        <taxon>Pseudomonadati</taxon>
        <taxon>Pseudomonadota</taxon>
        <taxon>Gammaproteobacteria</taxon>
        <taxon>Moraxellales</taxon>
        <taxon>Moraxellaceae</taxon>
        <taxon>Moraxella</taxon>
    </lineage>
</organism>
<protein>
    <submittedName>
        <fullName evidence="1">Uncharacterized protein</fullName>
    </submittedName>
</protein>
<evidence type="ECO:0000313" key="2">
    <source>
        <dbReference type="Proteomes" id="UP000078295"/>
    </source>
</evidence>
<accession>A0AB36DRG7</accession>
<comment type="caution">
    <text evidence="1">The sequence shown here is derived from an EMBL/GenBank/DDBJ whole genome shotgun (WGS) entry which is preliminary data.</text>
</comment>
<gene>
    <name evidence="1" type="ORF">AO370_0011</name>
</gene>
<dbReference type="EMBL" id="LXHQ01000005">
    <property type="protein sequence ID" value="OAV28596.1"/>
    <property type="molecule type" value="Genomic_DNA"/>
</dbReference>
<dbReference type="AlphaFoldDB" id="A0AB36DRG7"/>
<sequence>MTFNIANYLFDGLINLNDGFDVPGIIYVSEIDFEILLNRAEAKNINIWGIEPWFNGEFYGVEIYEDYNLPANDPNWYRQAFEKFKKENRNLQYAISFG</sequence>
<dbReference type="Proteomes" id="UP000078295">
    <property type="component" value="Unassembled WGS sequence"/>
</dbReference>
<proteinExistence type="predicted"/>
<name>A0AB36DRG7_MORCA</name>